<protein>
    <recommendedName>
        <fullName evidence="4">RWP-RK domain-containing protein</fullName>
    </recommendedName>
</protein>
<feature type="region of interest" description="Disordered" evidence="1">
    <location>
        <begin position="143"/>
        <end position="175"/>
    </location>
</feature>
<keyword evidence="3" id="KW-1185">Reference proteome</keyword>
<dbReference type="EMBL" id="JBAHYK010000205">
    <property type="protein sequence ID" value="KAL0576722.1"/>
    <property type="molecule type" value="Genomic_DNA"/>
</dbReference>
<evidence type="ECO:0008006" key="4">
    <source>
        <dbReference type="Google" id="ProtNLM"/>
    </source>
</evidence>
<evidence type="ECO:0000313" key="3">
    <source>
        <dbReference type="Proteomes" id="UP001465976"/>
    </source>
</evidence>
<evidence type="ECO:0000256" key="1">
    <source>
        <dbReference type="SAM" id="MobiDB-lite"/>
    </source>
</evidence>
<sequence length="341" mass="37207">MSGFLSTDLSVTGSLRVPDNVRKRICQYYLQHPTDRHLDIAREFGLHRSTVTKIVRRSGVYLNRLPQVLEEEESLMGGGACSGVQDVVMQSTADGSDNSGLSTHEDMQMVLGLQRIDIASETADRSGFGIEVNMDIEDNPIANGATVGQNVDDDKPWDGSQEASGRIQESSPYDSPMIQEAPLRTLLLYPSNDTVPQAMSPEPPADGEPLPLAVTGSQSEDVPMDDAYPIVLDNTMPSPVAGPFQNSNSSPQPPMLRKRKANRRLSAEPPMKRKKDIKESESTPISNNPVVDEVVPVQQNSVTPPMSRSGRGARRHVPSCAETAATYGPKYKPRVRTGRRS</sequence>
<dbReference type="Gene3D" id="1.10.10.60">
    <property type="entry name" value="Homeodomain-like"/>
    <property type="match status" value="1"/>
</dbReference>
<proteinExistence type="predicted"/>
<reference evidence="2 3" key="1">
    <citation type="submission" date="2024-02" db="EMBL/GenBank/DDBJ databases">
        <title>A draft genome for the cacao thread blight pathogen Marasmius crinis-equi.</title>
        <authorList>
            <person name="Cohen S.P."/>
            <person name="Baruah I.K."/>
            <person name="Amoako-Attah I."/>
            <person name="Bukari Y."/>
            <person name="Meinhardt L.W."/>
            <person name="Bailey B.A."/>
        </authorList>
    </citation>
    <scope>NUCLEOTIDE SEQUENCE [LARGE SCALE GENOMIC DNA]</scope>
    <source>
        <strain evidence="2 3">GH-76</strain>
    </source>
</reference>
<name>A0ABR3FMS2_9AGAR</name>
<accession>A0ABR3FMS2</accession>
<dbReference type="SUPFAM" id="SSF46689">
    <property type="entry name" value="Homeodomain-like"/>
    <property type="match status" value="1"/>
</dbReference>
<evidence type="ECO:0000313" key="2">
    <source>
        <dbReference type="EMBL" id="KAL0576722.1"/>
    </source>
</evidence>
<organism evidence="2 3">
    <name type="scientific">Marasmius crinis-equi</name>
    <dbReference type="NCBI Taxonomy" id="585013"/>
    <lineage>
        <taxon>Eukaryota</taxon>
        <taxon>Fungi</taxon>
        <taxon>Dikarya</taxon>
        <taxon>Basidiomycota</taxon>
        <taxon>Agaricomycotina</taxon>
        <taxon>Agaricomycetes</taxon>
        <taxon>Agaricomycetidae</taxon>
        <taxon>Agaricales</taxon>
        <taxon>Marasmiineae</taxon>
        <taxon>Marasmiaceae</taxon>
        <taxon>Marasmius</taxon>
    </lineage>
</organism>
<dbReference type="Proteomes" id="UP001465976">
    <property type="component" value="Unassembled WGS sequence"/>
</dbReference>
<feature type="compositionally biased region" description="Polar residues" evidence="1">
    <location>
        <begin position="161"/>
        <end position="173"/>
    </location>
</feature>
<comment type="caution">
    <text evidence="2">The sequence shown here is derived from an EMBL/GenBank/DDBJ whole genome shotgun (WGS) entry which is preliminary data.</text>
</comment>
<gene>
    <name evidence="2" type="ORF">V5O48_005264</name>
</gene>
<feature type="compositionally biased region" description="Polar residues" evidence="1">
    <location>
        <begin position="297"/>
        <end position="306"/>
    </location>
</feature>
<feature type="compositionally biased region" description="Basic residues" evidence="1">
    <location>
        <begin position="331"/>
        <end position="341"/>
    </location>
</feature>
<feature type="region of interest" description="Disordered" evidence="1">
    <location>
        <begin position="193"/>
        <end position="219"/>
    </location>
</feature>
<feature type="region of interest" description="Disordered" evidence="1">
    <location>
        <begin position="235"/>
        <end position="341"/>
    </location>
</feature>
<dbReference type="InterPro" id="IPR009057">
    <property type="entry name" value="Homeodomain-like_sf"/>
</dbReference>